<dbReference type="WBParaSite" id="TASK_0001026201-mRNA-1">
    <property type="protein sequence ID" value="TASK_0001026201-mRNA-1"/>
    <property type="gene ID" value="TASK_0001026201"/>
</dbReference>
<evidence type="ECO:0000313" key="2">
    <source>
        <dbReference type="Proteomes" id="UP000282613"/>
    </source>
</evidence>
<dbReference type="AlphaFoldDB" id="A0A0R3WHB9"/>
<reference evidence="1 2" key="2">
    <citation type="submission" date="2018-11" db="EMBL/GenBank/DDBJ databases">
        <authorList>
            <consortium name="Pathogen Informatics"/>
        </authorList>
    </citation>
    <scope>NUCLEOTIDE SEQUENCE [LARGE SCALE GENOMIC DNA]</scope>
</reference>
<name>A0A0R3WHB9_TAEAS</name>
<gene>
    <name evidence="1" type="ORF">TASK_LOCUS10263</name>
</gene>
<protein>
    <submittedName>
        <fullName evidence="1 3">Uncharacterized protein</fullName>
    </submittedName>
</protein>
<evidence type="ECO:0000313" key="1">
    <source>
        <dbReference type="EMBL" id="VDK50554.1"/>
    </source>
</evidence>
<accession>A0A0R3WHB9</accession>
<dbReference type="Proteomes" id="UP000282613">
    <property type="component" value="Unassembled WGS sequence"/>
</dbReference>
<organism evidence="3">
    <name type="scientific">Taenia asiatica</name>
    <name type="common">Asian tapeworm</name>
    <dbReference type="NCBI Taxonomy" id="60517"/>
    <lineage>
        <taxon>Eukaryota</taxon>
        <taxon>Metazoa</taxon>
        <taxon>Spiralia</taxon>
        <taxon>Lophotrochozoa</taxon>
        <taxon>Platyhelminthes</taxon>
        <taxon>Cestoda</taxon>
        <taxon>Eucestoda</taxon>
        <taxon>Cyclophyllidea</taxon>
        <taxon>Taeniidae</taxon>
        <taxon>Taenia</taxon>
    </lineage>
</organism>
<dbReference type="STRING" id="60517.A0A0R3WHB9"/>
<reference evidence="3" key="1">
    <citation type="submission" date="2017-02" db="UniProtKB">
        <authorList>
            <consortium name="WormBaseParasite"/>
        </authorList>
    </citation>
    <scope>IDENTIFICATION</scope>
</reference>
<proteinExistence type="predicted"/>
<dbReference type="EMBL" id="UYRS01021652">
    <property type="protein sequence ID" value="VDK50554.1"/>
    <property type="molecule type" value="Genomic_DNA"/>
</dbReference>
<evidence type="ECO:0000313" key="3">
    <source>
        <dbReference type="WBParaSite" id="TASK_0001026201-mRNA-1"/>
    </source>
</evidence>
<keyword evidence="2" id="KW-1185">Reference proteome</keyword>
<sequence>MVNGSAVTSMLVGDEEEDGVATVPYSPVGNTDGVNGIVESENLFSTYHVCQICDMLTRTRTTAAVKCSLSLPSTSCSVPPVDIFYHFVVKCLEHLDDFPVRGNYGPPTAHSRSCVLKTEVE</sequence>